<keyword evidence="2" id="KW-1185">Reference proteome</keyword>
<reference evidence="1 2" key="1">
    <citation type="submission" date="2018-08" db="EMBL/GenBank/DDBJ databases">
        <title>Genome and evolution of the arbuscular mycorrhizal fungus Diversispora epigaea (formerly Glomus versiforme) and its bacterial endosymbionts.</title>
        <authorList>
            <person name="Sun X."/>
            <person name="Fei Z."/>
            <person name="Harrison M."/>
        </authorList>
    </citation>
    <scope>NUCLEOTIDE SEQUENCE [LARGE SCALE GENOMIC DNA]</scope>
    <source>
        <strain evidence="1 2">IT104</strain>
    </source>
</reference>
<dbReference type="Proteomes" id="UP000266861">
    <property type="component" value="Unassembled WGS sequence"/>
</dbReference>
<proteinExistence type="predicted"/>
<dbReference type="OrthoDB" id="128665at2759"/>
<evidence type="ECO:0000313" key="1">
    <source>
        <dbReference type="EMBL" id="RHZ81832.1"/>
    </source>
</evidence>
<sequence>MVINKEEILQIPVKRSKLLTSQTIPNRNKLRMKMSLKDIHQAHQIISKGKEITDTVESTLLVSPLQLSSHHQVLNMTTKILGKCTIEFFPSLTKAEIMALTTAIAIVSVDNNSLEKNKKNEISNNNNLVLTLSAQQIIKELKLQISLAKVKAHSVIPRWKKITLDYLIKIVTKKLNKEIWTQRWLRQNRIRWWIHTNKAKNANWDLTWKVVHPSKIPSLISGFEKHLVKNINPPEELKIILIHEAANILSKKEVRINS</sequence>
<comment type="caution">
    <text evidence="1">The sequence shown here is derived from an EMBL/GenBank/DDBJ whole genome shotgun (WGS) entry which is preliminary data.</text>
</comment>
<evidence type="ECO:0000313" key="2">
    <source>
        <dbReference type="Proteomes" id="UP000266861"/>
    </source>
</evidence>
<accession>A0A397J4D0</accession>
<dbReference type="AlphaFoldDB" id="A0A397J4D0"/>
<organism evidence="1 2">
    <name type="scientific">Diversispora epigaea</name>
    <dbReference type="NCBI Taxonomy" id="1348612"/>
    <lineage>
        <taxon>Eukaryota</taxon>
        <taxon>Fungi</taxon>
        <taxon>Fungi incertae sedis</taxon>
        <taxon>Mucoromycota</taxon>
        <taxon>Glomeromycotina</taxon>
        <taxon>Glomeromycetes</taxon>
        <taxon>Diversisporales</taxon>
        <taxon>Diversisporaceae</taxon>
        <taxon>Diversispora</taxon>
    </lineage>
</organism>
<dbReference type="EMBL" id="PQFF01000109">
    <property type="protein sequence ID" value="RHZ81832.1"/>
    <property type="molecule type" value="Genomic_DNA"/>
</dbReference>
<gene>
    <name evidence="1" type="ORF">Glove_117g175</name>
</gene>
<name>A0A397J4D0_9GLOM</name>
<protein>
    <submittedName>
        <fullName evidence="1">Uncharacterized protein</fullName>
    </submittedName>
</protein>